<dbReference type="Proteomes" id="UP000199513">
    <property type="component" value="Unassembled WGS sequence"/>
</dbReference>
<feature type="chain" id="PRO_5011566507" evidence="2">
    <location>
        <begin position="23"/>
        <end position="1060"/>
    </location>
</feature>
<proteinExistence type="predicted"/>
<reference evidence="4 5" key="1">
    <citation type="submission" date="2016-10" db="EMBL/GenBank/DDBJ databases">
        <authorList>
            <person name="de Groot N.N."/>
        </authorList>
    </citation>
    <scope>NUCLEOTIDE SEQUENCE [LARGE SCALE GENOMIC DNA]</scope>
    <source>
        <strain>GEY</strain>
        <strain evidence="5">DSM 9560</strain>
    </source>
</reference>
<evidence type="ECO:0000313" key="5">
    <source>
        <dbReference type="Proteomes" id="UP000199513"/>
    </source>
</evidence>
<feature type="domain" description="CHAT" evidence="3">
    <location>
        <begin position="717"/>
        <end position="1060"/>
    </location>
</feature>
<evidence type="ECO:0000313" key="4">
    <source>
        <dbReference type="EMBL" id="SFF40169.1"/>
    </source>
</evidence>
<protein>
    <submittedName>
        <fullName evidence="4">Tetratricopeptide repeat-containing protein</fullName>
    </submittedName>
</protein>
<evidence type="ECO:0000256" key="1">
    <source>
        <dbReference type="PROSITE-ProRule" id="PRU00339"/>
    </source>
</evidence>
<sequence length="1060" mass="122176">MNPKKLIGFITFLIVLSQVSFAQTWQECYDSTDYYFQKKNYPAVISWAEKFMIFTNLFVTDKSTLPNYHQALQYTYQSYVALNQKDNGIEHFANWYKKIDAIPATYQNGFAYNKSLLLGNLSFYLGELYYKIGKYSLAQVHYEKALAVYGKQFGEETPEYEECLQKLGRIMQELGDYEAAERMLMNNASLAEDIYGKNHIQHAEALNQVGDIFSAKSDTSTAIYFYKQAKEIYESTENGLQSTSYAHNLVSQGELYYRMGFYTAAEALYRQAQYIYEKNDYLKQAEYADLLNRFSQIYLRLNNLSDAYRLIEQAMQIHLQVFSPQHPTYAKDLLVLGSIYLKVKDTQQAEIHLSKAINIYQKSGLYKQIDYFLAMSQLAECHKIAKQFDKAESLFLSAIDSFNQYIGERNIESASIEAKLANLYYQTGKYAQAEEMHEACLETRYELLDESHPDLIESINDVSLLYWADKKIPKAEKFFQQSIENYAKQFSRYFSFLSEIEKEFYYSRIRNFFEKFNNFALERSKQKPAILGQMYDNHLSNKGLLFYTNQKIRNQVFASKDENLLNKYKSWVQLKEQLAKVYKLNYEEIAAQGIPLDSLEEVANFIEKDLSLRIAIGNTKEGRAQENISWKAIQRNLKPDEAAIEMLRFQEFKPDSGGYFTDKVYYAALVITPQTTKNPTLILLENGKEMETRQIRFYRNSIKFRIKDTQSYKNFWQAIDTAQVLAGIKKIYFSPDGVYNQLNINTLFDEGNQKFVLDKVEVHILTNTRDLIELKKKSLTSSINREGKAVLLGYPNYQLKQGKSNSAYKISESNANSSLTRGLQTRDGIAQLRGGRIEELPGTKEEVLAIQKIFNQYQIKNEVELEDSASENILKNTQQPLYLHIATHGFFNADMSNAGKEKSDSSLFIRERDMPLMNSGLLLVGAANAYTDETILAEINALRSGTTYEDGMLTAYEAMNLDLRETELVVLSACETGLGEVRNGEGVYGLQRAFQTAGAKTIVMSLWKVSDEATKQLMINLYDELCKTRNKRQAFVSAQLKLREQYSDAYFWGAFVMIGE</sequence>
<dbReference type="PANTHER" id="PTHR10098:SF112">
    <property type="entry name" value="SLR0380 PROTEIN"/>
    <property type="match status" value="1"/>
</dbReference>
<dbReference type="STRING" id="1003.SAMN04488541_103121"/>
<keyword evidence="2" id="KW-0732">Signal</keyword>
<keyword evidence="5" id="KW-1185">Reference proteome</keyword>
<accession>A0A1I2ICU6</accession>
<dbReference type="Pfam" id="PF13424">
    <property type="entry name" value="TPR_12"/>
    <property type="match status" value="3"/>
</dbReference>
<dbReference type="Gene3D" id="1.25.40.10">
    <property type="entry name" value="Tetratricopeptide repeat domain"/>
    <property type="match status" value="3"/>
</dbReference>
<feature type="repeat" description="TPR" evidence="1">
    <location>
        <begin position="119"/>
        <end position="152"/>
    </location>
</feature>
<dbReference type="PANTHER" id="PTHR10098">
    <property type="entry name" value="RAPSYN-RELATED"/>
    <property type="match status" value="1"/>
</dbReference>
<feature type="signal peptide" evidence="2">
    <location>
        <begin position="1"/>
        <end position="22"/>
    </location>
</feature>
<keyword evidence="1" id="KW-0802">TPR repeat</keyword>
<dbReference type="AlphaFoldDB" id="A0A1I2ICU6"/>
<dbReference type="InterPro" id="IPR024983">
    <property type="entry name" value="CHAT_dom"/>
</dbReference>
<dbReference type="SMART" id="SM00028">
    <property type="entry name" value="TPR"/>
    <property type="match status" value="9"/>
</dbReference>
<dbReference type="RefSeq" id="WP_177217411.1">
    <property type="nucleotide sequence ID" value="NZ_FONY01000031.1"/>
</dbReference>
<dbReference type="SUPFAM" id="SSF48452">
    <property type="entry name" value="TPR-like"/>
    <property type="match status" value="2"/>
</dbReference>
<evidence type="ECO:0000256" key="2">
    <source>
        <dbReference type="SAM" id="SignalP"/>
    </source>
</evidence>
<evidence type="ECO:0000259" key="3">
    <source>
        <dbReference type="Pfam" id="PF12770"/>
    </source>
</evidence>
<name>A0A1I2ICU6_9BACT</name>
<dbReference type="Pfam" id="PF12770">
    <property type="entry name" value="CHAT"/>
    <property type="match status" value="1"/>
</dbReference>
<gene>
    <name evidence="4" type="ORF">SAMN04488541_103121</name>
</gene>
<organism evidence="4 5">
    <name type="scientific">Thermoflexibacter ruber</name>
    <dbReference type="NCBI Taxonomy" id="1003"/>
    <lineage>
        <taxon>Bacteria</taxon>
        <taxon>Pseudomonadati</taxon>
        <taxon>Bacteroidota</taxon>
        <taxon>Cytophagia</taxon>
        <taxon>Cytophagales</taxon>
        <taxon>Thermoflexibacteraceae</taxon>
        <taxon>Thermoflexibacter</taxon>
    </lineage>
</organism>
<dbReference type="InterPro" id="IPR011990">
    <property type="entry name" value="TPR-like_helical_dom_sf"/>
</dbReference>
<dbReference type="InterPro" id="IPR019734">
    <property type="entry name" value="TPR_rpt"/>
</dbReference>
<dbReference type="PROSITE" id="PS50005">
    <property type="entry name" value="TPR"/>
    <property type="match status" value="1"/>
</dbReference>
<dbReference type="EMBL" id="FONY01000031">
    <property type="protein sequence ID" value="SFF40169.1"/>
    <property type="molecule type" value="Genomic_DNA"/>
</dbReference>